<accession>A0ABV1MRU8</accession>
<sequence>MDIEHIIMLVGSVVAIFKGITSSLKDIHDIRTSKKRPSSKPQQKSKKKSRK</sequence>
<keyword evidence="2" id="KW-0812">Transmembrane</keyword>
<gene>
    <name evidence="3" type="ORF">ABNX05_11430</name>
</gene>
<keyword evidence="2" id="KW-1133">Transmembrane helix</keyword>
<organism evidence="3 4">
    <name type="scientific">Lysinibacillus zambalensis</name>
    <dbReference type="NCBI Taxonomy" id="3160866"/>
    <lineage>
        <taxon>Bacteria</taxon>
        <taxon>Bacillati</taxon>
        <taxon>Bacillota</taxon>
        <taxon>Bacilli</taxon>
        <taxon>Bacillales</taxon>
        <taxon>Bacillaceae</taxon>
        <taxon>Lysinibacillus</taxon>
    </lineage>
</organism>
<dbReference type="EMBL" id="JBEGDG010000007">
    <property type="protein sequence ID" value="MEQ6355230.1"/>
    <property type="molecule type" value="Genomic_DNA"/>
</dbReference>
<proteinExistence type="predicted"/>
<evidence type="ECO:0000256" key="1">
    <source>
        <dbReference type="SAM" id="MobiDB-lite"/>
    </source>
</evidence>
<name>A0ABV1MRU8_9BACI</name>
<protein>
    <submittedName>
        <fullName evidence="3">Uncharacterized protein</fullName>
    </submittedName>
</protein>
<feature type="compositionally biased region" description="Basic residues" evidence="1">
    <location>
        <begin position="33"/>
        <end position="51"/>
    </location>
</feature>
<feature type="region of interest" description="Disordered" evidence="1">
    <location>
        <begin position="27"/>
        <end position="51"/>
    </location>
</feature>
<reference evidence="3 4" key="1">
    <citation type="submission" date="2024-06" db="EMBL/GenBank/DDBJ databases">
        <title>Lysinibacillus zambalefons sp. nov., a Novel Firmicute Isolated from the Poon Bato Zambales Hyperalkaline Spring.</title>
        <authorList>
            <person name="Aja J.A."/>
            <person name="Lazaro J.E.H."/>
            <person name="Llorin L.D."/>
            <person name="Lim K.R."/>
            <person name="Teodosio J."/>
            <person name="Dalisay D.S."/>
        </authorList>
    </citation>
    <scope>NUCLEOTIDE SEQUENCE [LARGE SCALE GENOMIC DNA]</scope>
    <source>
        <strain evidence="3 4">M3</strain>
    </source>
</reference>
<evidence type="ECO:0000313" key="4">
    <source>
        <dbReference type="Proteomes" id="UP001478862"/>
    </source>
</evidence>
<dbReference type="Proteomes" id="UP001478862">
    <property type="component" value="Unassembled WGS sequence"/>
</dbReference>
<dbReference type="RefSeq" id="WP_349659859.1">
    <property type="nucleotide sequence ID" value="NZ_JBEGDG010000007.1"/>
</dbReference>
<comment type="caution">
    <text evidence="3">The sequence shown here is derived from an EMBL/GenBank/DDBJ whole genome shotgun (WGS) entry which is preliminary data.</text>
</comment>
<keyword evidence="2" id="KW-0472">Membrane</keyword>
<keyword evidence="4" id="KW-1185">Reference proteome</keyword>
<feature type="transmembrane region" description="Helical" evidence="2">
    <location>
        <begin position="6"/>
        <end position="24"/>
    </location>
</feature>
<evidence type="ECO:0000313" key="3">
    <source>
        <dbReference type="EMBL" id="MEQ6355230.1"/>
    </source>
</evidence>
<evidence type="ECO:0000256" key="2">
    <source>
        <dbReference type="SAM" id="Phobius"/>
    </source>
</evidence>